<feature type="region of interest" description="Disordered" evidence="6">
    <location>
        <begin position="228"/>
        <end position="296"/>
    </location>
</feature>
<dbReference type="Gene3D" id="1.20.1050.10">
    <property type="match status" value="1"/>
</dbReference>
<keyword evidence="3" id="KW-0812">Transmembrane</keyword>
<evidence type="ECO:0000313" key="9">
    <source>
        <dbReference type="Proteomes" id="UP000186922"/>
    </source>
</evidence>
<evidence type="ECO:0000256" key="2">
    <source>
        <dbReference type="ARBA" id="ARBA00007655"/>
    </source>
</evidence>
<evidence type="ECO:0000256" key="1">
    <source>
        <dbReference type="ARBA" id="ARBA00004167"/>
    </source>
</evidence>
<dbReference type="PANTHER" id="PTHR43920">
    <property type="entry name" value="CHLORIDE INTRACELLULAR CHANNEL, ISOFORM A"/>
    <property type="match status" value="1"/>
</dbReference>
<dbReference type="GO" id="GO:0016324">
    <property type="term" value="C:apical plasma membrane"/>
    <property type="evidence" value="ECO:0007669"/>
    <property type="project" value="TreeGrafter"/>
</dbReference>
<gene>
    <name evidence="8" type="primary">RvY_18253-1</name>
    <name evidence="8" type="synonym">RvY_18253.1</name>
    <name evidence="8" type="ORF">RvY_18253</name>
</gene>
<dbReference type="OrthoDB" id="1935530at2759"/>
<dbReference type="SUPFAM" id="SSF47616">
    <property type="entry name" value="GST C-terminal domain-like"/>
    <property type="match status" value="1"/>
</dbReference>
<evidence type="ECO:0000256" key="3">
    <source>
        <dbReference type="ARBA" id="ARBA00022692"/>
    </source>
</evidence>
<dbReference type="GO" id="GO:0005737">
    <property type="term" value="C:cytoplasm"/>
    <property type="evidence" value="ECO:0007669"/>
    <property type="project" value="TreeGrafter"/>
</dbReference>
<dbReference type="Proteomes" id="UP000186922">
    <property type="component" value="Unassembled WGS sequence"/>
</dbReference>
<name>A0A1D1W536_RAMVA</name>
<comment type="subcellular location">
    <subcellularLocation>
        <location evidence="1">Membrane</location>
        <topology evidence="1">Single-pass membrane protein</topology>
    </subcellularLocation>
</comment>
<evidence type="ECO:0000259" key="7">
    <source>
        <dbReference type="Pfam" id="PF22441"/>
    </source>
</evidence>
<proteinExistence type="inferred from homology"/>
<evidence type="ECO:0000256" key="6">
    <source>
        <dbReference type="SAM" id="MobiDB-lite"/>
    </source>
</evidence>
<dbReference type="AlphaFoldDB" id="A0A1D1W536"/>
<evidence type="ECO:0000256" key="4">
    <source>
        <dbReference type="ARBA" id="ARBA00022989"/>
    </source>
</evidence>
<dbReference type="Pfam" id="PF22441">
    <property type="entry name" value="CLIC-like_N"/>
    <property type="match status" value="1"/>
</dbReference>
<feature type="domain" description="CLIC N-terminal" evidence="7">
    <location>
        <begin position="11"/>
        <end position="93"/>
    </location>
</feature>
<keyword evidence="5" id="KW-0472">Membrane</keyword>
<dbReference type="Gene3D" id="3.40.30.10">
    <property type="entry name" value="Glutaredoxin"/>
    <property type="match status" value="1"/>
</dbReference>
<evidence type="ECO:0000256" key="5">
    <source>
        <dbReference type="ARBA" id="ARBA00023136"/>
    </source>
</evidence>
<sequence length="296" mass="33077">MDERPEVQPKPAVKLFVKAGADGMSYGACLNSQRLFMVLTLKAQGGALNYSVHAVNLSKPTEEFTTLGLHNLPAISYLYDHLDKVEDIVEYLDCHFYKVDLSYDNIIAAKACKDFFPKFCFYIKSISKDAYGLTLELDRLDKYLSGRAVSKGPFLCGGRMTHLDCEVLPKLQQIRVAGKALKGFDIPETMLGLWSYLKAAYATEAFRDACPSDEEILLHWMDRTEMTATVSTPKRERSTLMDPPQQTHSFHTPLDSSPTEISKSDTPKAATSTTSSGPLPLSEEKERYELKQVVLA</sequence>
<feature type="compositionally biased region" description="Polar residues" evidence="6">
    <location>
        <begin position="244"/>
        <end position="261"/>
    </location>
</feature>
<keyword evidence="9" id="KW-1185">Reference proteome</keyword>
<dbReference type="InterPro" id="IPR036282">
    <property type="entry name" value="Glutathione-S-Trfase_C_sf"/>
</dbReference>
<evidence type="ECO:0000313" key="8">
    <source>
        <dbReference type="EMBL" id="GAV08587.1"/>
    </source>
</evidence>
<accession>A0A1D1W536</accession>
<organism evidence="8 9">
    <name type="scientific">Ramazzottius varieornatus</name>
    <name type="common">Water bear</name>
    <name type="synonym">Tardigrade</name>
    <dbReference type="NCBI Taxonomy" id="947166"/>
    <lineage>
        <taxon>Eukaryota</taxon>
        <taxon>Metazoa</taxon>
        <taxon>Ecdysozoa</taxon>
        <taxon>Tardigrada</taxon>
        <taxon>Eutardigrada</taxon>
        <taxon>Parachela</taxon>
        <taxon>Hypsibioidea</taxon>
        <taxon>Ramazzottiidae</taxon>
        <taxon>Ramazzottius</taxon>
    </lineage>
</organism>
<dbReference type="InterPro" id="IPR053823">
    <property type="entry name" value="CLIC_N"/>
</dbReference>
<protein>
    <recommendedName>
        <fullName evidence="7">CLIC N-terminal domain-containing protein</fullName>
    </recommendedName>
</protein>
<dbReference type="PANTHER" id="PTHR43920:SF5">
    <property type="entry name" value="CHLORIDE INTRACELLULAR CHANNEL CLIC"/>
    <property type="match status" value="1"/>
</dbReference>
<dbReference type="STRING" id="947166.A0A1D1W536"/>
<keyword evidence="4" id="KW-1133">Transmembrane helix</keyword>
<comment type="caution">
    <text evidence="8">The sequence shown here is derived from an EMBL/GenBank/DDBJ whole genome shotgun (WGS) entry which is preliminary data.</text>
</comment>
<comment type="similarity">
    <text evidence="2">Belongs to the chloride channel CLIC family.</text>
</comment>
<reference evidence="8 9" key="1">
    <citation type="journal article" date="2016" name="Nat. Commun.">
        <title>Extremotolerant tardigrade genome and improved radiotolerance of human cultured cells by tardigrade-unique protein.</title>
        <authorList>
            <person name="Hashimoto T."/>
            <person name="Horikawa D.D."/>
            <person name="Saito Y."/>
            <person name="Kuwahara H."/>
            <person name="Kozuka-Hata H."/>
            <person name="Shin-I T."/>
            <person name="Minakuchi Y."/>
            <person name="Ohishi K."/>
            <person name="Motoyama A."/>
            <person name="Aizu T."/>
            <person name="Enomoto A."/>
            <person name="Kondo K."/>
            <person name="Tanaka S."/>
            <person name="Hara Y."/>
            <person name="Koshikawa S."/>
            <person name="Sagara H."/>
            <person name="Miura T."/>
            <person name="Yokobori S."/>
            <person name="Miyagawa K."/>
            <person name="Suzuki Y."/>
            <person name="Kubo T."/>
            <person name="Oyama M."/>
            <person name="Kohara Y."/>
            <person name="Fujiyama A."/>
            <person name="Arakawa K."/>
            <person name="Katayama T."/>
            <person name="Toyoda A."/>
            <person name="Kunieda T."/>
        </authorList>
    </citation>
    <scope>NUCLEOTIDE SEQUENCE [LARGE SCALE GENOMIC DNA]</scope>
    <source>
        <strain evidence="8 9">YOKOZUNA-1</strain>
    </source>
</reference>
<dbReference type="EMBL" id="BDGG01000018">
    <property type="protein sequence ID" value="GAV08587.1"/>
    <property type="molecule type" value="Genomic_DNA"/>
</dbReference>
<dbReference type="GO" id="GO:0005254">
    <property type="term" value="F:chloride channel activity"/>
    <property type="evidence" value="ECO:0007669"/>
    <property type="project" value="TreeGrafter"/>
</dbReference>